<feature type="non-terminal residue" evidence="2">
    <location>
        <position position="623"/>
    </location>
</feature>
<feature type="compositionally biased region" description="Basic and acidic residues" evidence="1">
    <location>
        <begin position="387"/>
        <end position="403"/>
    </location>
</feature>
<reference evidence="2 3" key="1">
    <citation type="submission" date="2016-01" db="EMBL/GenBank/DDBJ databases">
        <title>Amycolatopsis coloradensis genome sequencing and assembly.</title>
        <authorList>
            <person name="Mayilraj S."/>
        </authorList>
    </citation>
    <scope>NUCLEOTIDE SEQUENCE [LARGE SCALE GENOMIC DNA]</scope>
    <source>
        <strain evidence="2 3">DSM 44225</strain>
    </source>
</reference>
<evidence type="ECO:0008006" key="4">
    <source>
        <dbReference type="Google" id="ProtNLM"/>
    </source>
</evidence>
<dbReference type="Gene3D" id="1.10.10.2830">
    <property type="match status" value="1"/>
</dbReference>
<gene>
    <name evidence="2" type="ORF">BS329_38940</name>
</gene>
<feature type="region of interest" description="Disordered" evidence="1">
    <location>
        <begin position="1"/>
        <end position="74"/>
    </location>
</feature>
<comment type="caution">
    <text evidence="2">The sequence shown here is derived from an EMBL/GenBank/DDBJ whole genome shotgun (WGS) entry which is preliminary data.</text>
</comment>
<sequence>MTSTADLFNTDSVENALRDATPADDVTEAAAPESAGFGDDTADRNSKVVFLDPKKVAPHPFNAPSRSVADPKDPEYAKLKEDVSKQGGNRVPALVVTKAAFLTIRPNCADELEKLWPGYTHVGVYGARRRIVAIETRTPFKAELDDSVMQDDGDLVALATENKHRKSFSELDEALMYKKSIDAGVSQRQLVKILPGVSQPTISRRLALLMLVPEVKDAMLGRNKAFKDVNNNPKKLPGAEAAIIGGKLPYGEPDKTKRPTKKNLVVPETTRARYEAQLDALNRIHTKGDNATDACEYVTRKLAGLAEARKAKAKVVESAWKTIGVDYLSHRVTDSAALKKAAENKTLIAETSDRDGAISYYTTAKPKPKSTPKPTSTSTSTKPAPTAREDAAKQEAKREKEAREGRWEVLMKIAKKQPSADDLFALMCRQAHNGMGQTAGGGLGGGIAEKLCHQANIGPNFGNEWRAQMAANTDPAVDKIGAWVRALGAMEFTARQKERTWDGLDLAYFEILAKRGKHEPTEWEEERLAKARHKIEEAARAENPDDADEDADDADEPDEDADDADEDADDADDADDAEADTAEDADEADEDADDAEADTAEDADEADEDDADDAEADTAEDAD</sequence>
<dbReference type="EMBL" id="MQUQ01000031">
    <property type="protein sequence ID" value="OLZ43637.1"/>
    <property type="molecule type" value="Genomic_DNA"/>
</dbReference>
<dbReference type="STRING" id="76021.BS329_38940"/>
<accession>A0A1R0KES5</accession>
<keyword evidence="3" id="KW-1185">Reference proteome</keyword>
<evidence type="ECO:0000313" key="2">
    <source>
        <dbReference type="EMBL" id="OLZ43637.1"/>
    </source>
</evidence>
<dbReference type="Proteomes" id="UP000187486">
    <property type="component" value="Unassembled WGS sequence"/>
</dbReference>
<dbReference type="OrthoDB" id="70307at2"/>
<feature type="compositionally biased region" description="Polar residues" evidence="1">
    <location>
        <begin position="1"/>
        <end position="13"/>
    </location>
</feature>
<organism evidence="2 3">
    <name type="scientific">Amycolatopsis coloradensis</name>
    <dbReference type="NCBI Taxonomy" id="76021"/>
    <lineage>
        <taxon>Bacteria</taxon>
        <taxon>Bacillati</taxon>
        <taxon>Actinomycetota</taxon>
        <taxon>Actinomycetes</taxon>
        <taxon>Pseudonocardiales</taxon>
        <taxon>Pseudonocardiaceae</taxon>
        <taxon>Amycolatopsis</taxon>
    </lineage>
</organism>
<feature type="region of interest" description="Disordered" evidence="1">
    <location>
        <begin position="537"/>
        <end position="623"/>
    </location>
</feature>
<dbReference type="RefSeq" id="WP_076168301.1">
    <property type="nucleotide sequence ID" value="NZ_MQUQ01000031.1"/>
</dbReference>
<protein>
    <recommendedName>
        <fullName evidence="4">ParB/Sulfiredoxin domain-containing protein</fullName>
    </recommendedName>
</protein>
<name>A0A1R0KES5_9PSEU</name>
<dbReference type="AlphaFoldDB" id="A0A1R0KES5"/>
<feature type="compositionally biased region" description="Low complexity" evidence="1">
    <location>
        <begin position="372"/>
        <end position="386"/>
    </location>
</feature>
<evidence type="ECO:0000256" key="1">
    <source>
        <dbReference type="SAM" id="MobiDB-lite"/>
    </source>
</evidence>
<feature type="region of interest" description="Disordered" evidence="1">
    <location>
        <begin position="359"/>
        <end position="403"/>
    </location>
</feature>
<dbReference type="SUPFAM" id="SSF109709">
    <property type="entry name" value="KorB DNA-binding domain-like"/>
    <property type="match status" value="1"/>
</dbReference>
<evidence type="ECO:0000313" key="3">
    <source>
        <dbReference type="Proteomes" id="UP000187486"/>
    </source>
</evidence>
<feature type="compositionally biased region" description="Acidic residues" evidence="1">
    <location>
        <begin position="544"/>
        <end position="623"/>
    </location>
</feature>
<proteinExistence type="predicted"/>